<dbReference type="PRINTS" id="PR01315">
    <property type="entry name" value="BATTENIN"/>
</dbReference>
<dbReference type="FunCoup" id="A0A286UDV6">
    <property type="interactions" value="85"/>
</dbReference>
<evidence type="ECO:0000256" key="7">
    <source>
        <dbReference type="ARBA" id="ARBA00023136"/>
    </source>
</evidence>
<dbReference type="Pfam" id="PF02487">
    <property type="entry name" value="CLN3"/>
    <property type="match status" value="1"/>
</dbReference>
<name>A0A286UDV6_9AGAM</name>
<dbReference type="PANTHER" id="PTHR10981:SF0">
    <property type="entry name" value="BATTENIN"/>
    <property type="match status" value="1"/>
</dbReference>
<dbReference type="GO" id="GO:0012505">
    <property type="term" value="C:endomembrane system"/>
    <property type="evidence" value="ECO:0007669"/>
    <property type="project" value="UniProtKB-SubCell"/>
</dbReference>
<evidence type="ECO:0000313" key="9">
    <source>
        <dbReference type="EMBL" id="PAV17770.1"/>
    </source>
</evidence>
<sequence length="500" mass="54927">MPIHNTREQIDLEDEYVELSTMTNWEERSDEGTPLTGLEESSKDSRRLLLKLGLSFFLFGLINNVLYVIILSAALDLVPPSTPKGIIAFCNIAPALVAKVGWPYLLKGRIRYTKRLLGCCLSSFLGMIVVAGFDSLMMRLVGICFASFSSGLGELTFLQLSTTYKPPSVAGRSVGYFASGTGAAGLVGALVWWEMRSLGVRRGVGISSIFPFIIPLTYFFILPRSEMFDILSIPNSTSEIDVSSEYASLPGHQDDNDTSSSASTSSEAVKARAHAVALTAQDKWKLVRPLLLKYMFPLFCVYTFEYTINQGIAPTLIYPVPTDDSHPVMKLIIHSIRDYYPLWQLVYQSTVFLSRSSISLGLPPLPRRLLSLPAIVQSIILVSLALESGVGIIPEDSEGIAFGLVFFLICIEGICGGLAYVNVFFRINQEHRRIPSPNHNDSAIDPLAEERAKQEHEFQIGSIGFADSSGILLASLLSMPTEIGLCRAQVSRGKMLCSEL</sequence>
<protein>
    <recommendedName>
        <fullName evidence="8">Protein BTN</fullName>
    </recommendedName>
</protein>
<dbReference type="STRING" id="2282107.A0A286UDV6"/>
<gene>
    <name evidence="9" type="ORF">PNOK_0625600</name>
</gene>
<dbReference type="EMBL" id="NBII01000006">
    <property type="protein sequence ID" value="PAV17770.1"/>
    <property type="molecule type" value="Genomic_DNA"/>
</dbReference>
<evidence type="ECO:0000256" key="1">
    <source>
        <dbReference type="ARBA" id="ARBA00004127"/>
    </source>
</evidence>
<dbReference type="GO" id="GO:0051453">
    <property type="term" value="P:regulation of intracellular pH"/>
    <property type="evidence" value="ECO:0007669"/>
    <property type="project" value="TreeGrafter"/>
</dbReference>
<evidence type="ECO:0000256" key="4">
    <source>
        <dbReference type="ARBA" id="ARBA00022692"/>
    </source>
</evidence>
<dbReference type="Gene3D" id="1.20.1250.20">
    <property type="entry name" value="MFS general substrate transporter like domains"/>
    <property type="match status" value="1"/>
</dbReference>
<keyword evidence="7 8" id="KW-0472">Membrane</keyword>
<feature type="transmembrane region" description="Helical" evidence="8">
    <location>
        <begin position="399"/>
        <end position="425"/>
    </location>
</feature>
<dbReference type="OrthoDB" id="5965864at2759"/>
<dbReference type="InterPro" id="IPR003492">
    <property type="entry name" value="Battenin_disease_Cln3"/>
</dbReference>
<keyword evidence="8" id="KW-0926">Vacuole</keyword>
<comment type="subcellular location">
    <subcellularLocation>
        <location evidence="1">Endomembrane system</location>
        <topology evidence="1">Multi-pass membrane protein</topology>
    </subcellularLocation>
    <subcellularLocation>
        <location evidence="8">Vacuole membrane</location>
        <topology evidence="8">Multi-pass membrane protein</topology>
    </subcellularLocation>
</comment>
<evidence type="ECO:0000313" key="10">
    <source>
        <dbReference type="Proteomes" id="UP000217199"/>
    </source>
</evidence>
<evidence type="ECO:0000256" key="5">
    <source>
        <dbReference type="ARBA" id="ARBA00022970"/>
    </source>
</evidence>
<organism evidence="9 10">
    <name type="scientific">Pyrrhoderma noxium</name>
    <dbReference type="NCBI Taxonomy" id="2282107"/>
    <lineage>
        <taxon>Eukaryota</taxon>
        <taxon>Fungi</taxon>
        <taxon>Dikarya</taxon>
        <taxon>Basidiomycota</taxon>
        <taxon>Agaricomycotina</taxon>
        <taxon>Agaricomycetes</taxon>
        <taxon>Hymenochaetales</taxon>
        <taxon>Hymenochaetaceae</taxon>
        <taxon>Pyrrhoderma</taxon>
    </lineage>
</organism>
<reference evidence="9 10" key="1">
    <citation type="journal article" date="2017" name="Mol. Ecol.">
        <title>Comparative and population genomic landscape of Phellinus noxius: A hypervariable fungus causing root rot in trees.</title>
        <authorList>
            <person name="Chung C.L."/>
            <person name="Lee T.J."/>
            <person name="Akiba M."/>
            <person name="Lee H.H."/>
            <person name="Kuo T.H."/>
            <person name="Liu D."/>
            <person name="Ke H.M."/>
            <person name="Yokoi T."/>
            <person name="Roa M.B."/>
            <person name="Lu M.J."/>
            <person name="Chang Y.Y."/>
            <person name="Ann P.J."/>
            <person name="Tsai J.N."/>
            <person name="Chen C.Y."/>
            <person name="Tzean S.S."/>
            <person name="Ota Y."/>
            <person name="Hattori T."/>
            <person name="Sahashi N."/>
            <person name="Liou R.F."/>
            <person name="Kikuchi T."/>
            <person name="Tsai I.J."/>
        </authorList>
    </citation>
    <scope>NUCLEOTIDE SEQUENCE [LARGE SCALE GENOMIC DNA]</scope>
    <source>
        <strain evidence="9 10">FFPRI411160</strain>
    </source>
</reference>
<dbReference type="InterPro" id="IPR036259">
    <property type="entry name" value="MFS_trans_sf"/>
</dbReference>
<dbReference type="Proteomes" id="UP000217199">
    <property type="component" value="Unassembled WGS sequence"/>
</dbReference>
<keyword evidence="3" id="KW-0813">Transport</keyword>
<feature type="transmembrane region" description="Helical" evidence="8">
    <location>
        <begin position="48"/>
        <end position="74"/>
    </location>
</feature>
<feature type="transmembrane region" description="Helical" evidence="8">
    <location>
        <begin position="116"/>
        <end position="133"/>
    </location>
</feature>
<feature type="transmembrane region" description="Helical" evidence="8">
    <location>
        <begin position="173"/>
        <end position="193"/>
    </location>
</feature>
<dbReference type="AlphaFoldDB" id="A0A286UDV6"/>
<dbReference type="PANTHER" id="PTHR10981">
    <property type="entry name" value="BATTENIN"/>
    <property type="match status" value="1"/>
</dbReference>
<dbReference type="GO" id="GO:0006865">
    <property type="term" value="P:amino acid transport"/>
    <property type="evidence" value="ECO:0007669"/>
    <property type="project" value="UniProtKB-KW"/>
</dbReference>
<comment type="caution">
    <text evidence="9">The sequence shown here is derived from an EMBL/GenBank/DDBJ whole genome shotgun (WGS) entry which is preliminary data.</text>
</comment>
<evidence type="ECO:0000256" key="8">
    <source>
        <dbReference type="RuleBase" id="RU361113"/>
    </source>
</evidence>
<keyword evidence="6 8" id="KW-1133">Transmembrane helix</keyword>
<evidence type="ECO:0000256" key="6">
    <source>
        <dbReference type="ARBA" id="ARBA00022989"/>
    </source>
</evidence>
<dbReference type="InParanoid" id="A0A286UDV6"/>
<evidence type="ECO:0000256" key="2">
    <source>
        <dbReference type="ARBA" id="ARBA00007467"/>
    </source>
</evidence>
<comment type="caution">
    <text evidence="8">Lacks conserved residue(s) required for the propagation of feature annotation.</text>
</comment>
<keyword evidence="5" id="KW-0029">Amino-acid transport</keyword>
<feature type="transmembrane region" description="Helical" evidence="8">
    <location>
        <begin position="86"/>
        <end position="104"/>
    </location>
</feature>
<accession>A0A286UDV6</accession>
<evidence type="ECO:0000256" key="3">
    <source>
        <dbReference type="ARBA" id="ARBA00022448"/>
    </source>
</evidence>
<comment type="similarity">
    <text evidence="2 8">Belongs to the battenin family.</text>
</comment>
<dbReference type="GO" id="GO:0005774">
    <property type="term" value="C:vacuolar membrane"/>
    <property type="evidence" value="ECO:0007669"/>
    <property type="project" value="UniProtKB-SubCell"/>
</dbReference>
<keyword evidence="4 8" id="KW-0812">Transmembrane</keyword>
<proteinExistence type="inferred from homology"/>
<feature type="transmembrane region" description="Helical" evidence="8">
    <location>
        <begin position="205"/>
        <end position="222"/>
    </location>
</feature>
<dbReference type="SUPFAM" id="SSF103473">
    <property type="entry name" value="MFS general substrate transporter"/>
    <property type="match status" value="1"/>
</dbReference>
<keyword evidence="10" id="KW-1185">Reference proteome</keyword>